<evidence type="ECO:0000256" key="4">
    <source>
        <dbReference type="ARBA" id="ARBA00023004"/>
    </source>
</evidence>
<evidence type="ECO:0000256" key="2">
    <source>
        <dbReference type="ARBA" id="ARBA00022723"/>
    </source>
</evidence>
<keyword evidence="3" id="KW-0560">Oxidoreductase</keyword>
<dbReference type="InterPro" id="IPR001128">
    <property type="entry name" value="Cyt_P450"/>
</dbReference>
<dbReference type="Proteomes" id="UP001147747">
    <property type="component" value="Unassembled WGS sequence"/>
</dbReference>
<reference evidence="5" key="1">
    <citation type="submission" date="2022-12" db="EMBL/GenBank/DDBJ databases">
        <authorList>
            <person name="Petersen C."/>
        </authorList>
    </citation>
    <scope>NUCLEOTIDE SEQUENCE</scope>
    <source>
        <strain evidence="5">IBT 29677</strain>
    </source>
</reference>
<dbReference type="GO" id="GO:0020037">
    <property type="term" value="F:heme binding"/>
    <property type="evidence" value="ECO:0007669"/>
    <property type="project" value="InterPro"/>
</dbReference>
<dbReference type="InterPro" id="IPR050121">
    <property type="entry name" value="Cytochrome_P450_monoxygenase"/>
</dbReference>
<keyword evidence="6" id="KW-1185">Reference proteome</keyword>
<keyword evidence="4" id="KW-0408">Iron</keyword>
<dbReference type="SUPFAM" id="SSF48264">
    <property type="entry name" value="Cytochrome P450"/>
    <property type="match status" value="1"/>
</dbReference>
<dbReference type="OrthoDB" id="1470350at2759"/>
<dbReference type="GO" id="GO:0016705">
    <property type="term" value="F:oxidoreductase activity, acting on paired donors, with incorporation or reduction of molecular oxygen"/>
    <property type="evidence" value="ECO:0007669"/>
    <property type="project" value="InterPro"/>
</dbReference>
<accession>A0A9W9S4R3</accession>
<sequence length="202" mass="22406">MGSTVKEQALGLNSIPMILLASHIPGPFLAKVTDLWHLYHCWGGKRHHKLIQLHERYGPFVRIGPNVISTNSASAIPAIYSASAPVLKSPFYEAFAPGMPSSFTTNDNIYKQKKQILSAAFAPRKLEIMEPLIRQHIDTFCEKIAASGNIDIAVMLGALSIDVLSDLCFGKCFETLKNEQERDRILEAMENSVQLVIRTKLA</sequence>
<comment type="cofactor">
    <cofactor evidence="1">
        <name>heme</name>
        <dbReference type="ChEBI" id="CHEBI:30413"/>
    </cofactor>
</comment>
<protein>
    <submittedName>
        <fullName evidence="5">Uncharacterized protein</fullName>
    </submittedName>
</protein>
<evidence type="ECO:0000256" key="1">
    <source>
        <dbReference type="ARBA" id="ARBA00001971"/>
    </source>
</evidence>
<dbReference type="GeneID" id="81377782"/>
<organism evidence="5 6">
    <name type="scientific">Penicillium cosmopolitanum</name>
    <dbReference type="NCBI Taxonomy" id="1131564"/>
    <lineage>
        <taxon>Eukaryota</taxon>
        <taxon>Fungi</taxon>
        <taxon>Dikarya</taxon>
        <taxon>Ascomycota</taxon>
        <taxon>Pezizomycotina</taxon>
        <taxon>Eurotiomycetes</taxon>
        <taxon>Eurotiomycetidae</taxon>
        <taxon>Eurotiales</taxon>
        <taxon>Aspergillaceae</taxon>
        <taxon>Penicillium</taxon>
    </lineage>
</organism>
<dbReference type="AlphaFoldDB" id="A0A9W9S4R3"/>
<reference evidence="5" key="2">
    <citation type="journal article" date="2023" name="IMA Fungus">
        <title>Comparative genomic study of the Penicillium genus elucidates a diverse pangenome and 15 lateral gene transfer events.</title>
        <authorList>
            <person name="Petersen C."/>
            <person name="Sorensen T."/>
            <person name="Nielsen M.R."/>
            <person name="Sondergaard T.E."/>
            <person name="Sorensen J.L."/>
            <person name="Fitzpatrick D.A."/>
            <person name="Frisvad J.C."/>
            <person name="Nielsen K.L."/>
        </authorList>
    </citation>
    <scope>NUCLEOTIDE SEQUENCE</scope>
    <source>
        <strain evidence="5">IBT 29677</strain>
    </source>
</reference>
<evidence type="ECO:0000313" key="6">
    <source>
        <dbReference type="Proteomes" id="UP001147747"/>
    </source>
</evidence>
<dbReference type="PANTHER" id="PTHR24305">
    <property type="entry name" value="CYTOCHROME P450"/>
    <property type="match status" value="1"/>
</dbReference>
<gene>
    <name evidence="5" type="ORF">N7509_014165</name>
</gene>
<name>A0A9W9S4R3_9EURO</name>
<comment type="caution">
    <text evidence="5">The sequence shown here is derived from an EMBL/GenBank/DDBJ whole genome shotgun (WGS) entry which is preliminary data.</text>
</comment>
<dbReference type="RefSeq" id="XP_056480791.1">
    <property type="nucleotide sequence ID" value="XM_056638802.1"/>
</dbReference>
<evidence type="ECO:0000256" key="3">
    <source>
        <dbReference type="ARBA" id="ARBA00023002"/>
    </source>
</evidence>
<dbReference type="InterPro" id="IPR036396">
    <property type="entry name" value="Cyt_P450_sf"/>
</dbReference>
<dbReference type="Gene3D" id="1.10.630.10">
    <property type="entry name" value="Cytochrome P450"/>
    <property type="match status" value="1"/>
</dbReference>
<dbReference type="GO" id="GO:0005506">
    <property type="term" value="F:iron ion binding"/>
    <property type="evidence" value="ECO:0007669"/>
    <property type="project" value="InterPro"/>
</dbReference>
<dbReference type="Pfam" id="PF00067">
    <property type="entry name" value="p450"/>
    <property type="match status" value="1"/>
</dbReference>
<proteinExistence type="predicted"/>
<dbReference type="GO" id="GO:0004497">
    <property type="term" value="F:monooxygenase activity"/>
    <property type="evidence" value="ECO:0007669"/>
    <property type="project" value="InterPro"/>
</dbReference>
<evidence type="ECO:0000313" key="5">
    <source>
        <dbReference type="EMBL" id="KAJ5369553.1"/>
    </source>
</evidence>
<keyword evidence="2" id="KW-0479">Metal-binding</keyword>
<dbReference type="GO" id="GO:0043386">
    <property type="term" value="P:mycotoxin biosynthetic process"/>
    <property type="evidence" value="ECO:0007669"/>
    <property type="project" value="UniProtKB-ARBA"/>
</dbReference>
<dbReference type="EMBL" id="JAPZBU010000013">
    <property type="protein sequence ID" value="KAJ5369553.1"/>
    <property type="molecule type" value="Genomic_DNA"/>
</dbReference>
<dbReference type="PANTHER" id="PTHR24305:SF235">
    <property type="entry name" value="CYTOCHROME P450 MONOOXYGENASE APDB-RELATED"/>
    <property type="match status" value="1"/>
</dbReference>